<accession>A0A517MT20</accession>
<name>A0A517MT20_9BACT</name>
<dbReference type="Proteomes" id="UP000319852">
    <property type="component" value="Chromosome"/>
</dbReference>
<evidence type="ECO:0000313" key="1">
    <source>
        <dbReference type="EMBL" id="QDS98031.1"/>
    </source>
</evidence>
<organism evidence="1 2">
    <name type="scientific">Adhaeretor mobilis</name>
    <dbReference type="NCBI Taxonomy" id="1930276"/>
    <lineage>
        <taxon>Bacteria</taxon>
        <taxon>Pseudomonadati</taxon>
        <taxon>Planctomycetota</taxon>
        <taxon>Planctomycetia</taxon>
        <taxon>Pirellulales</taxon>
        <taxon>Lacipirellulaceae</taxon>
        <taxon>Adhaeretor</taxon>
    </lineage>
</organism>
<dbReference type="AlphaFoldDB" id="A0A517MT20"/>
<keyword evidence="2" id="KW-1185">Reference proteome</keyword>
<proteinExistence type="predicted"/>
<evidence type="ECO:0000313" key="2">
    <source>
        <dbReference type="Proteomes" id="UP000319852"/>
    </source>
</evidence>
<dbReference type="EMBL" id="CP036263">
    <property type="protein sequence ID" value="QDS98031.1"/>
    <property type="molecule type" value="Genomic_DNA"/>
</dbReference>
<dbReference type="KEGG" id="amob:HG15A2_13010"/>
<sequence length="111" mass="12566">MRLMQRLRWEEVGGRVGSRQQYRNLASFPRSCVVTGYPAVGYVEWSEAYRAQGTKDFRLRASGLPWRPEARGLRSEAVDTGKPVRLVELDIPYGLGCQLLHTIASLSPLIF</sequence>
<reference evidence="1 2" key="1">
    <citation type="submission" date="2019-02" db="EMBL/GenBank/DDBJ databases">
        <title>Deep-cultivation of Planctomycetes and their phenomic and genomic characterization uncovers novel biology.</title>
        <authorList>
            <person name="Wiegand S."/>
            <person name="Jogler M."/>
            <person name="Boedeker C."/>
            <person name="Pinto D."/>
            <person name="Vollmers J."/>
            <person name="Rivas-Marin E."/>
            <person name="Kohn T."/>
            <person name="Peeters S.H."/>
            <person name="Heuer A."/>
            <person name="Rast P."/>
            <person name="Oberbeckmann S."/>
            <person name="Bunk B."/>
            <person name="Jeske O."/>
            <person name="Meyerdierks A."/>
            <person name="Storesund J.E."/>
            <person name="Kallscheuer N."/>
            <person name="Luecker S."/>
            <person name="Lage O.M."/>
            <person name="Pohl T."/>
            <person name="Merkel B.J."/>
            <person name="Hornburger P."/>
            <person name="Mueller R.-W."/>
            <person name="Bruemmer F."/>
            <person name="Labrenz M."/>
            <person name="Spormann A.M."/>
            <person name="Op den Camp H."/>
            <person name="Overmann J."/>
            <person name="Amann R."/>
            <person name="Jetten M.S.M."/>
            <person name="Mascher T."/>
            <person name="Medema M.H."/>
            <person name="Devos D.P."/>
            <person name="Kaster A.-K."/>
            <person name="Ovreas L."/>
            <person name="Rohde M."/>
            <person name="Galperin M.Y."/>
            <person name="Jogler C."/>
        </authorList>
    </citation>
    <scope>NUCLEOTIDE SEQUENCE [LARGE SCALE GENOMIC DNA]</scope>
    <source>
        <strain evidence="1 2">HG15A2</strain>
    </source>
</reference>
<protein>
    <submittedName>
        <fullName evidence="1">Uncharacterized protein</fullName>
    </submittedName>
</protein>
<gene>
    <name evidence="1" type="ORF">HG15A2_13010</name>
</gene>